<dbReference type="RefSeq" id="WP_085826436.1">
    <property type="nucleotide sequence ID" value="NZ_FWFJ01000010.1"/>
</dbReference>
<evidence type="ECO:0000259" key="2">
    <source>
        <dbReference type="Pfam" id="PF09917"/>
    </source>
</evidence>
<gene>
    <name evidence="3" type="ORF">ROG8370_01498</name>
</gene>
<dbReference type="InterPro" id="IPR019223">
    <property type="entry name" value="DUF2147"/>
</dbReference>
<sequence length="130" mass="13573">MKKLVLAVAALMVTAGMAAAADPLEGTWRTAADDNGDSGLIQVAPCGNALCGKLVKSYDSAGKEKPSTMIGRNIISETQNKGGGTYKGKIYAPDRDKTYSSKLLLKGNTLSVSGCVFGICRNGGTWKKVQ</sequence>
<dbReference type="Gene3D" id="2.40.128.520">
    <property type="match status" value="1"/>
</dbReference>
<dbReference type="EMBL" id="FWFJ01000010">
    <property type="protein sequence ID" value="SLN36086.1"/>
    <property type="molecule type" value="Genomic_DNA"/>
</dbReference>
<dbReference type="OrthoDB" id="9811671at2"/>
<dbReference type="PANTHER" id="PTHR36919:SF2">
    <property type="entry name" value="BLL6627 PROTEIN"/>
    <property type="match status" value="1"/>
</dbReference>
<proteinExistence type="predicted"/>
<evidence type="ECO:0000313" key="3">
    <source>
        <dbReference type="EMBL" id="SLN36086.1"/>
    </source>
</evidence>
<evidence type="ECO:0000313" key="4">
    <source>
        <dbReference type="Proteomes" id="UP000194012"/>
    </source>
</evidence>
<dbReference type="Pfam" id="PF09917">
    <property type="entry name" value="DUF2147"/>
    <property type="match status" value="1"/>
</dbReference>
<dbReference type="Proteomes" id="UP000194012">
    <property type="component" value="Unassembled WGS sequence"/>
</dbReference>
<organism evidence="3 4">
    <name type="scientific">Roseovarius gaetbuli</name>
    <dbReference type="NCBI Taxonomy" id="1356575"/>
    <lineage>
        <taxon>Bacteria</taxon>
        <taxon>Pseudomonadati</taxon>
        <taxon>Pseudomonadota</taxon>
        <taxon>Alphaproteobacteria</taxon>
        <taxon>Rhodobacterales</taxon>
        <taxon>Roseobacteraceae</taxon>
        <taxon>Roseovarius</taxon>
    </lineage>
</organism>
<dbReference type="AlphaFoldDB" id="A0A1X6YZ90"/>
<evidence type="ECO:0000256" key="1">
    <source>
        <dbReference type="SAM" id="SignalP"/>
    </source>
</evidence>
<feature type="chain" id="PRO_5013367200" description="DUF2147 domain-containing protein" evidence="1">
    <location>
        <begin position="21"/>
        <end position="130"/>
    </location>
</feature>
<keyword evidence="4" id="KW-1185">Reference proteome</keyword>
<protein>
    <recommendedName>
        <fullName evidence="2">DUF2147 domain-containing protein</fullName>
    </recommendedName>
</protein>
<accession>A0A1X6YZ90</accession>
<dbReference type="PANTHER" id="PTHR36919">
    <property type="entry name" value="BLR1215 PROTEIN"/>
    <property type="match status" value="1"/>
</dbReference>
<name>A0A1X6YZ90_9RHOB</name>
<feature type="domain" description="DUF2147" evidence="2">
    <location>
        <begin position="26"/>
        <end position="127"/>
    </location>
</feature>
<feature type="signal peptide" evidence="1">
    <location>
        <begin position="1"/>
        <end position="20"/>
    </location>
</feature>
<reference evidence="4" key="1">
    <citation type="submission" date="2017-03" db="EMBL/GenBank/DDBJ databases">
        <authorList>
            <person name="Rodrigo-Torres L."/>
            <person name="Arahal R.D."/>
            <person name="Lucena T."/>
        </authorList>
    </citation>
    <scope>NUCLEOTIDE SEQUENCE [LARGE SCALE GENOMIC DNA]</scope>
    <source>
        <strain evidence="4">CECT 8370</strain>
    </source>
</reference>
<keyword evidence="1" id="KW-0732">Signal</keyword>